<dbReference type="PIRSF" id="PIRSF000124">
    <property type="entry name" value="UDPglc_GDPman_dh"/>
    <property type="match status" value="1"/>
</dbReference>
<dbReference type="GO" id="GO:0000271">
    <property type="term" value="P:polysaccharide biosynthetic process"/>
    <property type="evidence" value="ECO:0007669"/>
    <property type="project" value="InterPro"/>
</dbReference>
<comment type="similarity">
    <text evidence="3">Belongs to the UDP-glucose/GDP-mannose dehydrogenase family.</text>
</comment>
<dbReference type="InterPro" id="IPR036291">
    <property type="entry name" value="NAD(P)-bd_dom_sf"/>
</dbReference>
<dbReference type="PIRSF" id="PIRSF500136">
    <property type="entry name" value="UDP_ManNAc_DH"/>
    <property type="match status" value="1"/>
</dbReference>
<evidence type="ECO:0000313" key="5">
    <source>
        <dbReference type="EMBL" id="KYF54997.1"/>
    </source>
</evidence>
<dbReference type="EMBL" id="JELX01002558">
    <property type="protein sequence ID" value="KYF54997.1"/>
    <property type="molecule type" value="Genomic_DNA"/>
</dbReference>
<comment type="caution">
    <text evidence="5">The sequence shown here is derived from an EMBL/GenBank/DDBJ whole genome shotgun (WGS) entry which is preliminary data.</text>
</comment>
<dbReference type="Pfam" id="PF00984">
    <property type="entry name" value="UDPG_MGDP_dh"/>
    <property type="match status" value="1"/>
</dbReference>
<dbReference type="AlphaFoldDB" id="A0A150PH40"/>
<evidence type="ECO:0000313" key="6">
    <source>
        <dbReference type="Proteomes" id="UP000075604"/>
    </source>
</evidence>
<gene>
    <name evidence="5" type="ORF">BE04_38555</name>
</gene>
<reference evidence="5 6" key="1">
    <citation type="submission" date="2014-02" db="EMBL/GenBank/DDBJ databases">
        <title>The small core and large imbalanced accessory genome model reveals a collaborative survival strategy of Sorangium cellulosum strains in nature.</title>
        <authorList>
            <person name="Han K."/>
            <person name="Peng R."/>
            <person name="Blom J."/>
            <person name="Li Y.-Z."/>
        </authorList>
    </citation>
    <scope>NUCLEOTIDE SEQUENCE [LARGE SCALE GENOMIC DNA]</scope>
    <source>
        <strain evidence="5 6">So0157-18</strain>
    </source>
</reference>
<protein>
    <submittedName>
        <fullName evidence="5">UDP-N-acetyl-D-glucosamine dehydrogenase</fullName>
    </submittedName>
</protein>
<dbReference type="Pfam" id="PF03720">
    <property type="entry name" value="UDPG_MGDP_dh_C"/>
    <property type="match status" value="1"/>
</dbReference>
<dbReference type="InterPro" id="IPR001732">
    <property type="entry name" value="UDP-Glc/GDP-Man_DH_N"/>
</dbReference>
<dbReference type="NCBIfam" id="TIGR03026">
    <property type="entry name" value="NDP-sugDHase"/>
    <property type="match status" value="1"/>
</dbReference>
<dbReference type="GO" id="GO:0016628">
    <property type="term" value="F:oxidoreductase activity, acting on the CH-CH group of donors, NAD or NADP as acceptor"/>
    <property type="evidence" value="ECO:0007669"/>
    <property type="project" value="InterPro"/>
</dbReference>
<evidence type="ECO:0000259" key="4">
    <source>
        <dbReference type="SMART" id="SM00984"/>
    </source>
</evidence>
<keyword evidence="1" id="KW-0560">Oxidoreductase</keyword>
<dbReference type="GO" id="GO:0051287">
    <property type="term" value="F:NAD binding"/>
    <property type="evidence" value="ECO:0007669"/>
    <property type="project" value="InterPro"/>
</dbReference>
<dbReference type="Proteomes" id="UP000075604">
    <property type="component" value="Unassembled WGS sequence"/>
</dbReference>
<feature type="domain" description="UDP-glucose/GDP-mannose dehydrogenase C-terminal" evidence="4">
    <location>
        <begin position="328"/>
        <end position="422"/>
    </location>
</feature>
<evidence type="ECO:0000256" key="1">
    <source>
        <dbReference type="ARBA" id="ARBA00023002"/>
    </source>
</evidence>
<dbReference type="SUPFAM" id="SSF51735">
    <property type="entry name" value="NAD(P)-binding Rossmann-fold domains"/>
    <property type="match status" value="1"/>
</dbReference>
<accession>A0A150PH40</accession>
<dbReference type="SUPFAM" id="SSF48179">
    <property type="entry name" value="6-phosphogluconate dehydrogenase C-terminal domain-like"/>
    <property type="match status" value="1"/>
</dbReference>
<dbReference type="PANTHER" id="PTHR43491:SF1">
    <property type="entry name" value="UDP-N-ACETYL-D-MANNOSAMINE DEHYDROGENASE"/>
    <property type="match status" value="1"/>
</dbReference>
<sequence length="433" mass="47406">MEKLLRKIERREANVVVVGVGYVGLPLAVELARAGFAVTGYDKDPEKVRRLGRAESYIDDIRSAELEPLVDAGKLTASADLGVLEAADAVVVCVPTPLSKNKDPDMSFVTQAMEEIAERQHAEMLIVLESTTYPGTTREVLAPTLTRGIYELGKDVFVAFSPERVDPGNARWKTRNTPKVIGGMTPACLAVGRALYGAIIDTLVPVGSTDTAEMVKLFENTFRAVNIGLVNEVALMSRRLGVDVWEVIRAAATKPFGFMPFYPGPGLGGHCIPIDPLYLSWRMRGLKYQARFIDVADSINSAMPGEVVSLVHESLNRRRVPANGAKVLVAGVAYKKDVADYRESPAIDVIHGLRSLGAEVDYVDRHVPEVREHGLELRSVCPSVDYGRYDAVVVVTDHSDTDYARMLSESKLIVDTRDALRTLDGDKSKVVRL</sequence>
<dbReference type="Pfam" id="PF03721">
    <property type="entry name" value="UDPG_MGDP_dh_N"/>
    <property type="match status" value="1"/>
</dbReference>
<dbReference type="InterPro" id="IPR008927">
    <property type="entry name" value="6-PGluconate_DH-like_C_sf"/>
</dbReference>
<name>A0A150PH40_SORCE</name>
<dbReference type="InterPro" id="IPR036220">
    <property type="entry name" value="UDP-Glc/GDP-Man_DH_C_sf"/>
</dbReference>
<dbReference type="PANTHER" id="PTHR43491">
    <property type="entry name" value="UDP-N-ACETYL-D-MANNOSAMINE DEHYDROGENASE"/>
    <property type="match status" value="1"/>
</dbReference>
<evidence type="ECO:0000256" key="2">
    <source>
        <dbReference type="ARBA" id="ARBA00023027"/>
    </source>
</evidence>
<dbReference type="Gene3D" id="3.40.50.720">
    <property type="entry name" value="NAD(P)-binding Rossmann-like Domain"/>
    <property type="match status" value="2"/>
</dbReference>
<dbReference type="InterPro" id="IPR017476">
    <property type="entry name" value="UDP-Glc/GDP-Man"/>
</dbReference>
<proteinExistence type="inferred from homology"/>
<evidence type="ECO:0000256" key="3">
    <source>
        <dbReference type="PIRNR" id="PIRNR000124"/>
    </source>
</evidence>
<dbReference type="SUPFAM" id="SSF52413">
    <property type="entry name" value="UDP-glucose/GDP-mannose dehydrogenase C-terminal domain"/>
    <property type="match status" value="1"/>
</dbReference>
<dbReference type="InterPro" id="IPR014026">
    <property type="entry name" value="UDP-Glc/GDP-Man_DH_dimer"/>
</dbReference>
<dbReference type="InterPro" id="IPR014027">
    <property type="entry name" value="UDP-Glc/GDP-Man_DH_C"/>
</dbReference>
<dbReference type="GO" id="GO:0016616">
    <property type="term" value="F:oxidoreductase activity, acting on the CH-OH group of donors, NAD or NADP as acceptor"/>
    <property type="evidence" value="ECO:0007669"/>
    <property type="project" value="InterPro"/>
</dbReference>
<keyword evidence="2" id="KW-0520">NAD</keyword>
<dbReference type="SMART" id="SM00984">
    <property type="entry name" value="UDPG_MGDP_dh_C"/>
    <property type="match status" value="1"/>
</dbReference>
<dbReference type="InterPro" id="IPR028359">
    <property type="entry name" value="UDP_ManNAc/GlcNAc_DH"/>
</dbReference>
<organism evidence="5 6">
    <name type="scientific">Sorangium cellulosum</name>
    <name type="common">Polyangium cellulosum</name>
    <dbReference type="NCBI Taxonomy" id="56"/>
    <lineage>
        <taxon>Bacteria</taxon>
        <taxon>Pseudomonadati</taxon>
        <taxon>Myxococcota</taxon>
        <taxon>Polyangia</taxon>
        <taxon>Polyangiales</taxon>
        <taxon>Polyangiaceae</taxon>
        <taxon>Sorangium</taxon>
    </lineage>
</organism>